<gene>
    <name evidence="11" type="ORF">N865_19150</name>
</gene>
<evidence type="ECO:0000256" key="4">
    <source>
        <dbReference type="ARBA" id="ARBA00022723"/>
    </source>
</evidence>
<dbReference type="Gene3D" id="3.90.180.10">
    <property type="entry name" value="Medium-chain alcohol dehydrogenases, catalytic domain"/>
    <property type="match status" value="1"/>
</dbReference>
<dbReference type="Proteomes" id="UP000019489">
    <property type="component" value="Unassembled WGS sequence"/>
</dbReference>
<protein>
    <recommendedName>
        <fullName evidence="3">alcohol dehydrogenase</fullName>
        <ecNumber evidence="3">1.1.1.1</ecNumber>
    </recommendedName>
</protein>
<comment type="cofactor">
    <cofactor evidence="1 9">
        <name>Zn(2+)</name>
        <dbReference type="ChEBI" id="CHEBI:29105"/>
    </cofactor>
</comment>
<evidence type="ECO:0000313" key="12">
    <source>
        <dbReference type="Proteomes" id="UP000019489"/>
    </source>
</evidence>
<dbReference type="EMBL" id="AWSA01000003">
    <property type="protein sequence ID" value="EWT03332.1"/>
    <property type="molecule type" value="Genomic_DNA"/>
</dbReference>
<evidence type="ECO:0000256" key="1">
    <source>
        <dbReference type="ARBA" id="ARBA00001947"/>
    </source>
</evidence>
<evidence type="ECO:0000256" key="6">
    <source>
        <dbReference type="ARBA" id="ARBA00023002"/>
    </source>
</evidence>
<evidence type="ECO:0000313" key="11">
    <source>
        <dbReference type="EMBL" id="EWT03332.1"/>
    </source>
</evidence>
<dbReference type="InterPro" id="IPR002328">
    <property type="entry name" value="ADH_Zn_CS"/>
</dbReference>
<dbReference type="PROSITE" id="PS00059">
    <property type="entry name" value="ADH_ZINC"/>
    <property type="match status" value="1"/>
</dbReference>
<organism evidence="11 12">
    <name type="scientific">Intrasporangium oryzae NRRL B-24470</name>
    <dbReference type="NCBI Taxonomy" id="1386089"/>
    <lineage>
        <taxon>Bacteria</taxon>
        <taxon>Bacillati</taxon>
        <taxon>Actinomycetota</taxon>
        <taxon>Actinomycetes</taxon>
        <taxon>Micrococcales</taxon>
        <taxon>Intrasporangiaceae</taxon>
        <taxon>Intrasporangium</taxon>
    </lineage>
</organism>
<dbReference type="AlphaFoldDB" id="W9GDN9"/>
<comment type="catalytic activity">
    <reaction evidence="8">
        <text>a primary alcohol + NAD(+) = an aldehyde + NADH + H(+)</text>
        <dbReference type="Rhea" id="RHEA:10736"/>
        <dbReference type="ChEBI" id="CHEBI:15378"/>
        <dbReference type="ChEBI" id="CHEBI:15734"/>
        <dbReference type="ChEBI" id="CHEBI:17478"/>
        <dbReference type="ChEBI" id="CHEBI:57540"/>
        <dbReference type="ChEBI" id="CHEBI:57945"/>
        <dbReference type="EC" id="1.1.1.1"/>
    </reaction>
</comment>
<dbReference type="Pfam" id="PF00107">
    <property type="entry name" value="ADH_zinc_N"/>
    <property type="match status" value="1"/>
</dbReference>
<evidence type="ECO:0000256" key="2">
    <source>
        <dbReference type="ARBA" id="ARBA00008072"/>
    </source>
</evidence>
<dbReference type="STRING" id="1386089.N865_19150"/>
<evidence type="ECO:0000256" key="7">
    <source>
        <dbReference type="ARBA" id="ARBA00049164"/>
    </source>
</evidence>
<dbReference type="EC" id="1.1.1.1" evidence="3"/>
<dbReference type="Gene3D" id="3.40.50.720">
    <property type="entry name" value="NAD(P)-binding Rossmann-like Domain"/>
    <property type="match status" value="1"/>
</dbReference>
<keyword evidence="12" id="KW-1185">Reference proteome</keyword>
<reference evidence="11 12" key="1">
    <citation type="submission" date="2013-08" db="EMBL/GenBank/DDBJ databases">
        <title>Intrasporangium oryzae NRRL B-24470.</title>
        <authorList>
            <person name="Liu H."/>
            <person name="Wang G."/>
        </authorList>
    </citation>
    <scope>NUCLEOTIDE SEQUENCE [LARGE SCALE GENOMIC DNA]</scope>
    <source>
        <strain evidence="11 12">NRRL B-24470</strain>
    </source>
</reference>
<dbReference type="InterPro" id="IPR036291">
    <property type="entry name" value="NAD(P)-bd_dom_sf"/>
</dbReference>
<dbReference type="SUPFAM" id="SSF51735">
    <property type="entry name" value="NAD(P)-binding Rossmann-fold domains"/>
    <property type="match status" value="1"/>
</dbReference>
<dbReference type="Pfam" id="PF08240">
    <property type="entry name" value="ADH_N"/>
    <property type="match status" value="1"/>
</dbReference>
<sequence>MKALQYVEIGQPPRVMEVEKPTPGPGEILLKVTAAGACHSDEFVMGLPEEAYVYGLPLTLGHEGAGIVDEVGAGVTAVQVGDSVAVYGPWGCGVCPACAKGQENYCHVAAERGIVPPGLGAPGAMAEYMLVDNQRHLVPLGDLDPVENVSLTDAGLTPYHAIKPSLPALVPGAVAVVIGSGGLGHIGIQILRAMSPATVVALDVSDEKLQLAKDVGAHHAFRSDESAVEKVRALNGGRGATAVFDFVGIEPTTALAAKLTHPDSEIVIVGVGAGAVPVGIFTLPWETKARAPYWGSRSELFEVLDLARAGLIHVETERFSLDDAPKAYERMHAGTLRGRAVIVP</sequence>
<dbReference type="PANTHER" id="PTHR42940">
    <property type="entry name" value="ALCOHOL DEHYDROGENASE 1-RELATED"/>
    <property type="match status" value="1"/>
</dbReference>
<evidence type="ECO:0000256" key="5">
    <source>
        <dbReference type="ARBA" id="ARBA00022833"/>
    </source>
</evidence>
<keyword evidence="6" id="KW-0560">Oxidoreductase</keyword>
<comment type="similarity">
    <text evidence="2 9">Belongs to the zinc-containing alcohol dehydrogenase family.</text>
</comment>
<feature type="domain" description="Enoyl reductase (ER)" evidence="10">
    <location>
        <begin position="10"/>
        <end position="342"/>
    </location>
</feature>
<dbReference type="PANTHER" id="PTHR42940:SF8">
    <property type="entry name" value="VACUOLAR PROTEIN SORTING-ASSOCIATED PROTEIN 11"/>
    <property type="match status" value="1"/>
</dbReference>
<evidence type="ECO:0000256" key="9">
    <source>
        <dbReference type="RuleBase" id="RU361277"/>
    </source>
</evidence>
<dbReference type="InterPro" id="IPR020843">
    <property type="entry name" value="ER"/>
</dbReference>
<evidence type="ECO:0000256" key="3">
    <source>
        <dbReference type="ARBA" id="ARBA00013190"/>
    </source>
</evidence>
<name>W9GDN9_9MICO</name>
<keyword evidence="5 9" id="KW-0862">Zinc</keyword>
<dbReference type="OrthoDB" id="3567264at2"/>
<dbReference type="PATRIC" id="fig|1386089.3.peg.450"/>
<proteinExistence type="inferred from homology"/>
<evidence type="ECO:0000256" key="8">
    <source>
        <dbReference type="ARBA" id="ARBA00049243"/>
    </source>
</evidence>
<keyword evidence="4 9" id="KW-0479">Metal-binding</keyword>
<dbReference type="GO" id="GO:0008270">
    <property type="term" value="F:zinc ion binding"/>
    <property type="evidence" value="ECO:0007669"/>
    <property type="project" value="InterPro"/>
</dbReference>
<dbReference type="InterPro" id="IPR013154">
    <property type="entry name" value="ADH-like_N"/>
</dbReference>
<comment type="caution">
    <text evidence="11">The sequence shown here is derived from an EMBL/GenBank/DDBJ whole genome shotgun (WGS) entry which is preliminary data.</text>
</comment>
<dbReference type="CDD" id="cd05284">
    <property type="entry name" value="arabinose_DH_like"/>
    <property type="match status" value="1"/>
</dbReference>
<dbReference type="RefSeq" id="WP_034801010.1">
    <property type="nucleotide sequence ID" value="NZ_AWSA01000003.1"/>
</dbReference>
<dbReference type="InterPro" id="IPR013149">
    <property type="entry name" value="ADH-like_C"/>
</dbReference>
<comment type="catalytic activity">
    <reaction evidence="7">
        <text>a secondary alcohol + NAD(+) = a ketone + NADH + H(+)</text>
        <dbReference type="Rhea" id="RHEA:10740"/>
        <dbReference type="ChEBI" id="CHEBI:15378"/>
        <dbReference type="ChEBI" id="CHEBI:17087"/>
        <dbReference type="ChEBI" id="CHEBI:35681"/>
        <dbReference type="ChEBI" id="CHEBI:57540"/>
        <dbReference type="ChEBI" id="CHEBI:57945"/>
        <dbReference type="EC" id="1.1.1.1"/>
    </reaction>
</comment>
<dbReference type="eggNOG" id="COG1064">
    <property type="taxonomic scope" value="Bacteria"/>
</dbReference>
<dbReference type="InterPro" id="IPR011032">
    <property type="entry name" value="GroES-like_sf"/>
</dbReference>
<accession>W9GDN9</accession>
<dbReference type="SMART" id="SM00829">
    <property type="entry name" value="PKS_ER"/>
    <property type="match status" value="1"/>
</dbReference>
<evidence type="ECO:0000259" key="10">
    <source>
        <dbReference type="SMART" id="SM00829"/>
    </source>
</evidence>
<dbReference type="GO" id="GO:0004022">
    <property type="term" value="F:alcohol dehydrogenase (NAD+) activity"/>
    <property type="evidence" value="ECO:0007669"/>
    <property type="project" value="UniProtKB-EC"/>
</dbReference>
<dbReference type="SUPFAM" id="SSF50129">
    <property type="entry name" value="GroES-like"/>
    <property type="match status" value="1"/>
</dbReference>